<comment type="caution">
    <text evidence="2">The sequence shown here is derived from an EMBL/GenBank/DDBJ whole genome shotgun (WGS) entry which is preliminary data.</text>
</comment>
<feature type="transmembrane region" description="Helical" evidence="1">
    <location>
        <begin position="81"/>
        <end position="104"/>
    </location>
</feature>
<organism evidence="2 3">
    <name type="scientific">Culicoidibacter larvae</name>
    <dbReference type="NCBI Taxonomy" id="2579976"/>
    <lineage>
        <taxon>Bacteria</taxon>
        <taxon>Bacillati</taxon>
        <taxon>Bacillota</taxon>
        <taxon>Culicoidibacteria</taxon>
        <taxon>Culicoidibacterales</taxon>
        <taxon>Culicoidibacteraceae</taxon>
        <taxon>Culicoidibacter</taxon>
    </lineage>
</organism>
<feature type="transmembrane region" description="Helical" evidence="1">
    <location>
        <begin position="253"/>
        <end position="272"/>
    </location>
</feature>
<feature type="transmembrane region" description="Helical" evidence="1">
    <location>
        <begin position="215"/>
        <end position="241"/>
    </location>
</feature>
<keyword evidence="1" id="KW-0472">Membrane</keyword>
<protein>
    <submittedName>
        <fullName evidence="2">Uncharacterized protein</fullName>
    </submittedName>
</protein>
<accession>A0A5R8QB52</accession>
<proteinExistence type="predicted"/>
<dbReference type="EMBL" id="VBWP01000005">
    <property type="protein sequence ID" value="TLG73778.1"/>
    <property type="molecule type" value="Genomic_DNA"/>
</dbReference>
<feature type="transmembrane region" description="Helical" evidence="1">
    <location>
        <begin position="184"/>
        <end position="208"/>
    </location>
</feature>
<feature type="transmembrane region" description="Helical" evidence="1">
    <location>
        <begin position="12"/>
        <end position="36"/>
    </location>
</feature>
<name>A0A5R8QB52_9FIRM</name>
<dbReference type="RefSeq" id="WP_138190915.1">
    <property type="nucleotide sequence ID" value="NZ_VBWP01000005.1"/>
</dbReference>
<keyword evidence="1" id="KW-0812">Transmembrane</keyword>
<dbReference type="InParanoid" id="A0A5R8QB52"/>
<feature type="transmembrane region" description="Helical" evidence="1">
    <location>
        <begin position="56"/>
        <end position="74"/>
    </location>
</feature>
<feature type="transmembrane region" description="Helical" evidence="1">
    <location>
        <begin position="144"/>
        <end position="164"/>
    </location>
</feature>
<evidence type="ECO:0000313" key="3">
    <source>
        <dbReference type="Proteomes" id="UP000306912"/>
    </source>
</evidence>
<gene>
    <name evidence="2" type="ORF">FEZ08_06500</name>
</gene>
<keyword evidence="3" id="KW-1185">Reference proteome</keyword>
<dbReference type="AlphaFoldDB" id="A0A5R8QB52"/>
<dbReference type="Proteomes" id="UP000306912">
    <property type="component" value="Unassembled WGS sequence"/>
</dbReference>
<reference evidence="2 3" key="1">
    <citation type="submission" date="2019-05" db="EMBL/GenBank/DDBJ databases">
        <title>Culicoidintestinum kansasii gen. nov., sp. nov. from the gastrointestinal tract of the biting midge, Culicoides sonorensis.</title>
        <authorList>
            <person name="Neupane S."/>
            <person name="Ghosh A."/>
            <person name="Gunther S."/>
            <person name="Martin K."/>
            <person name="Zurek L."/>
        </authorList>
    </citation>
    <scope>NUCLEOTIDE SEQUENCE [LARGE SCALE GENOMIC DNA]</scope>
    <source>
        <strain evidence="2 3">CS-1</strain>
    </source>
</reference>
<evidence type="ECO:0000256" key="1">
    <source>
        <dbReference type="SAM" id="Phobius"/>
    </source>
</evidence>
<feature type="transmembrane region" description="Helical" evidence="1">
    <location>
        <begin position="110"/>
        <end position="132"/>
    </location>
</feature>
<sequence length="287" mass="31096">MEQVRVKPIIMPAIIAAVFLLFDNLISIFYSVQMMISNIDYFDFIPYYGVFNGLHMILNVLIVILLIVGLILILAKPTAGLGILIAPVVLSVINAFINGVMFIGFGSFNLVTVIVGILISGCLLIAVIGGLATQQKAVGAERKILNVKFTVMSVNMIFIGLMVSRVSNALEMIFSEYSVDGGTNYSVILAIGLLGLVVSIGVLVLAFVFNQKTKIVAAVFMIVFGVVALLVGFMLIAVTAMDFEYLLENPLALTVYAELLFSPIMIIIMGIYGTTIKSEAVPYQVNY</sequence>
<keyword evidence="1" id="KW-1133">Transmembrane helix</keyword>
<evidence type="ECO:0000313" key="2">
    <source>
        <dbReference type="EMBL" id="TLG73778.1"/>
    </source>
</evidence>